<dbReference type="RefSeq" id="WP_377929366.1">
    <property type="nucleotide sequence ID" value="NZ_JBHUEM010000039.1"/>
</dbReference>
<dbReference type="Proteomes" id="UP001597214">
    <property type="component" value="Unassembled WGS sequence"/>
</dbReference>
<gene>
    <name evidence="2" type="ORF">ACFSCX_16610</name>
</gene>
<dbReference type="Pfam" id="PF13040">
    <property type="entry name" value="Fur_reg_FbpB"/>
    <property type="match status" value="1"/>
</dbReference>
<protein>
    <submittedName>
        <fullName evidence="2">FbpB family small basic protein</fullName>
    </submittedName>
</protein>
<evidence type="ECO:0000256" key="1">
    <source>
        <dbReference type="SAM" id="Coils"/>
    </source>
</evidence>
<accession>A0ABW4LSV1</accession>
<organism evidence="2 3">
    <name type="scientific">Bacillus salitolerans</name>
    <dbReference type="NCBI Taxonomy" id="1437434"/>
    <lineage>
        <taxon>Bacteria</taxon>
        <taxon>Bacillati</taxon>
        <taxon>Bacillota</taxon>
        <taxon>Bacilli</taxon>
        <taxon>Bacillales</taxon>
        <taxon>Bacillaceae</taxon>
        <taxon>Bacillus</taxon>
    </lineage>
</organism>
<comment type="caution">
    <text evidence="2">The sequence shown here is derived from an EMBL/GenBank/DDBJ whole genome shotgun (WGS) entry which is preliminary data.</text>
</comment>
<proteinExistence type="predicted"/>
<dbReference type="EMBL" id="JBHUEM010000039">
    <property type="protein sequence ID" value="MFD1738151.1"/>
    <property type="molecule type" value="Genomic_DNA"/>
</dbReference>
<evidence type="ECO:0000313" key="3">
    <source>
        <dbReference type="Proteomes" id="UP001597214"/>
    </source>
</evidence>
<name>A0ABW4LSV1_9BACI</name>
<keyword evidence="1" id="KW-0175">Coiled coil</keyword>
<keyword evidence="3" id="KW-1185">Reference proteome</keyword>
<dbReference type="InterPro" id="IPR025004">
    <property type="entry name" value="SenN/SenS"/>
</dbReference>
<reference evidence="3" key="1">
    <citation type="journal article" date="2019" name="Int. J. Syst. Evol. Microbiol.">
        <title>The Global Catalogue of Microorganisms (GCM) 10K type strain sequencing project: providing services to taxonomists for standard genome sequencing and annotation.</title>
        <authorList>
            <consortium name="The Broad Institute Genomics Platform"/>
            <consortium name="The Broad Institute Genome Sequencing Center for Infectious Disease"/>
            <person name="Wu L."/>
            <person name="Ma J."/>
        </authorList>
    </citation>
    <scope>NUCLEOTIDE SEQUENCE [LARGE SCALE GENOMIC DNA]</scope>
    <source>
        <strain evidence="3">CCUG 49339</strain>
    </source>
</reference>
<feature type="coiled-coil region" evidence="1">
    <location>
        <begin position="14"/>
        <end position="44"/>
    </location>
</feature>
<sequence length="46" mass="5733">MKRNLHKKMKLSMNELVKRNKEEIMRDVKELEKIEKRIEEKKSLSY</sequence>
<evidence type="ECO:0000313" key="2">
    <source>
        <dbReference type="EMBL" id="MFD1738151.1"/>
    </source>
</evidence>